<evidence type="ECO:0000313" key="2">
    <source>
        <dbReference type="Proteomes" id="UP000317410"/>
    </source>
</evidence>
<dbReference type="AlphaFoldDB" id="A0A4Y4BBK9"/>
<name>A0A4Y4BBK9_MICMQ</name>
<dbReference type="Proteomes" id="UP000317410">
    <property type="component" value="Unassembled WGS sequence"/>
</dbReference>
<protein>
    <submittedName>
        <fullName evidence="1">Uncharacterized protein</fullName>
    </submittedName>
</protein>
<accession>A0A4Y4BBK9</accession>
<evidence type="ECO:0000313" key="1">
    <source>
        <dbReference type="EMBL" id="GEC76217.1"/>
    </source>
</evidence>
<dbReference type="EMBL" id="BJNQ01000016">
    <property type="protein sequence ID" value="GEC76217.1"/>
    <property type="molecule type" value="Genomic_DNA"/>
</dbReference>
<organism evidence="1 2">
    <name type="scientific">Microbacterium maritypicum</name>
    <name type="common">Microbacterium liquefaciens</name>
    <dbReference type="NCBI Taxonomy" id="33918"/>
    <lineage>
        <taxon>Bacteria</taxon>
        <taxon>Bacillati</taxon>
        <taxon>Actinomycetota</taxon>
        <taxon>Actinomycetes</taxon>
        <taxon>Micrococcales</taxon>
        <taxon>Microbacteriaceae</taxon>
        <taxon>Microbacterium</taxon>
    </lineage>
</organism>
<sequence>MHERTVEQTHVSIDGSRFVLSPSQDVDALCEQLEAGVAGAGLVVRFTTMEGRQVRALITPRSRVLITDESVMYESDDAVLSLGASGNWDLL</sequence>
<dbReference type="RefSeq" id="WP_141387152.1">
    <property type="nucleotide sequence ID" value="NZ_BJNQ01000016.1"/>
</dbReference>
<comment type="caution">
    <text evidence="1">The sequence shown here is derived from an EMBL/GenBank/DDBJ whole genome shotgun (WGS) entry which is preliminary data.</text>
</comment>
<reference evidence="1 2" key="1">
    <citation type="submission" date="2019-06" db="EMBL/GenBank/DDBJ databases">
        <title>Whole genome shotgun sequence of Microbacterium liquefaciens NBRC 15037.</title>
        <authorList>
            <person name="Hosoyama A."/>
            <person name="Uohara A."/>
            <person name="Ohji S."/>
            <person name="Ichikawa N."/>
        </authorList>
    </citation>
    <scope>NUCLEOTIDE SEQUENCE [LARGE SCALE GENOMIC DNA]</scope>
    <source>
        <strain evidence="1 2">NBRC 15037</strain>
    </source>
</reference>
<proteinExistence type="predicted"/>
<gene>
    <name evidence="1" type="ORF">MLI01_23620</name>
</gene>